<dbReference type="Pfam" id="PF12138">
    <property type="entry name" value="Spherulin4"/>
    <property type="match status" value="1"/>
</dbReference>
<dbReference type="Proteomes" id="UP000256328">
    <property type="component" value="Unassembled WGS sequence"/>
</dbReference>
<feature type="chain" id="PRO_5017652388" evidence="1">
    <location>
        <begin position="21"/>
        <end position="241"/>
    </location>
</feature>
<protein>
    <submittedName>
        <fullName evidence="2">Uncharacterized protein</fullName>
    </submittedName>
</protein>
<feature type="signal peptide" evidence="1">
    <location>
        <begin position="1"/>
        <end position="20"/>
    </location>
</feature>
<organism evidence="2 3">
    <name type="scientific">Coleophoma crateriformis</name>
    <dbReference type="NCBI Taxonomy" id="565419"/>
    <lineage>
        <taxon>Eukaryota</taxon>
        <taxon>Fungi</taxon>
        <taxon>Dikarya</taxon>
        <taxon>Ascomycota</taxon>
        <taxon>Pezizomycotina</taxon>
        <taxon>Leotiomycetes</taxon>
        <taxon>Helotiales</taxon>
        <taxon>Dermateaceae</taxon>
        <taxon>Coleophoma</taxon>
    </lineage>
</organism>
<dbReference type="PANTHER" id="PTHR35040">
    <property type="match status" value="1"/>
</dbReference>
<name>A0A3D8RHU7_9HELO</name>
<reference evidence="2 3" key="1">
    <citation type="journal article" date="2018" name="IMA Fungus">
        <title>IMA Genome-F 9: Draft genome sequence of Annulohypoxylon stygium, Aspergillus mulundensis, Berkeleyomyces basicola (syn. Thielaviopsis basicola), Ceratocystis smalleyi, two Cercospora beticola strains, Coleophoma cylindrospora, Fusarium fracticaudum, Phialophora cf. hyalina, and Morchella septimelata.</title>
        <authorList>
            <person name="Wingfield B.D."/>
            <person name="Bills G.F."/>
            <person name="Dong Y."/>
            <person name="Huang W."/>
            <person name="Nel W.J."/>
            <person name="Swalarsk-Parry B.S."/>
            <person name="Vaghefi N."/>
            <person name="Wilken P.M."/>
            <person name="An Z."/>
            <person name="de Beer Z.W."/>
            <person name="De Vos L."/>
            <person name="Chen L."/>
            <person name="Duong T.A."/>
            <person name="Gao Y."/>
            <person name="Hammerbacher A."/>
            <person name="Kikkert J.R."/>
            <person name="Li Y."/>
            <person name="Li H."/>
            <person name="Li K."/>
            <person name="Li Q."/>
            <person name="Liu X."/>
            <person name="Ma X."/>
            <person name="Naidoo K."/>
            <person name="Pethybridge S.J."/>
            <person name="Sun J."/>
            <person name="Steenkamp E.T."/>
            <person name="van der Nest M.A."/>
            <person name="van Wyk S."/>
            <person name="Wingfield M.J."/>
            <person name="Xiong C."/>
            <person name="Yue Q."/>
            <person name="Zhang X."/>
        </authorList>
    </citation>
    <scope>NUCLEOTIDE SEQUENCE [LARGE SCALE GENOMIC DNA]</scope>
    <source>
        <strain evidence="2 3">BP5796</strain>
    </source>
</reference>
<proteinExistence type="predicted"/>
<accession>A0A3D8RHU7</accession>
<evidence type="ECO:0000313" key="3">
    <source>
        <dbReference type="Proteomes" id="UP000256328"/>
    </source>
</evidence>
<dbReference type="PANTHER" id="PTHR35040:SF9">
    <property type="entry name" value="4-LIKE CELL SURFACE PROTEIN, PUTATIVE (AFU_ORTHOLOGUE AFUA_4G14080)-RELATED"/>
    <property type="match status" value="1"/>
</dbReference>
<dbReference type="AlphaFoldDB" id="A0A3D8RHU7"/>
<evidence type="ECO:0000313" key="2">
    <source>
        <dbReference type="EMBL" id="RDW73622.1"/>
    </source>
</evidence>
<dbReference type="EMBL" id="PDLN01000010">
    <property type="protein sequence ID" value="RDW73622.1"/>
    <property type="molecule type" value="Genomic_DNA"/>
</dbReference>
<evidence type="ECO:0000256" key="1">
    <source>
        <dbReference type="SAM" id="SignalP"/>
    </source>
</evidence>
<dbReference type="OrthoDB" id="5342184at2759"/>
<sequence length="241" mass="26624">MKSGTPFIILPLYIYPTVGAWDPLYSTLSRHPQLPFIIVINPASGPGEPPYPNSDYITAITKLRSYPNATLLGYVHTMYGSREETAVNGDIDVYHGWKDFAASDISIDGIFFDEAPSSYTDELFSYMSTICHHARRGDTSTVVLNPGVLVDGAYYSIADLVVGFENFHDAYSLDALSKIESSYRASTCVLIHHFSGTEEGQADLVNDLVRDEFGGLFISTEEYHSWSGLWEEFGNAVTSCA</sequence>
<dbReference type="InterPro" id="IPR021986">
    <property type="entry name" value="Spherulin4"/>
</dbReference>
<gene>
    <name evidence="2" type="ORF">BP5796_07064</name>
</gene>
<keyword evidence="3" id="KW-1185">Reference proteome</keyword>
<comment type="caution">
    <text evidence="2">The sequence shown here is derived from an EMBL/GenBank/DDBJ whole genome shotgun (WGS) entry which is preliminary data.</text>
</comment>
<keyword evidence="1" id="KW-0732">Signal</keyword>